<keyword evidence="1" id="KW-1133">Transmembrane helix</keyword>
<comment type="caution">
    <text evidence="2">The sequence shown here is derived from an EMBL/GenBank/DDBJ whole genome shotgun (WGS) entry which is preliminary data.</text>
</comment>
<dbReference type="AlphaFoldDB" id="A0A6P0UFI5"/>
<evidence type="ECO:0000313" key="3">
    <source>
        <dbReference type="Proteomes" id="UP000468443"/>
    </source>
</evidence>
<gene>
    <name evidence="2" type="ORF">GWK09_05715</name>
</gene>
<dbReference type="Proteomes" id="UP000468443">
    <property type="component" value="Unassembled WGS sequence"/>
</dbReference>
<dbReference type="RefSeq" id="WP_163692028.1">
    <property type="nucleotide sequence ID" value="NZ_FXTW01000001.1"/>
</dbReference>
<evidence type="ECO:0000313" key="2">
    <source>
        <dbReference type="EMBL" id="NER10003.1"/>
    </source>
</evidence>
<keyword evidence="1" id="KW-0472">Membrane</keyword>
<feature type="transmembrane region" description="Helical" evidence="1">
    <location>
        <begin position="34"/>
        <end position="55"/>
    </location>
</feature>
<dbReference type="InterPro" id="IPR045749">
    <property type="entry name" value="DUF6090"/>
</dbReference>
<dbReference type="EMBL" id="JAABOP010000001">
    <property type="protein sequence ID" value="NER10003.1"/>
    <property type="molecule type" value="Genomic_DNA"/>
</dbReference>
<organism evidence="2 3">
    <name type="scientific">Muriicola jejuensis</name>
    <dbReference type="NCBI Taxonomy" id="504488"/>
    <lineage>
        <taxon>Bacteria</taxon>
        <taxon>Pseudomonadati</taxon>
        <taxon>Bacteroidota</taxon>
        <taxon>Flavobacteriia</taxon>
        <taxon>Flavobacteriales</taxon>
        <taxon>Flavobacteriaceae</taxon>
        <taxon>Muriicola</taxon>
    </lineage>
</organism>
<dbReference type="Pfam" id="PF19578">
    <property type="entry name" value="DUF6090"/>
    <property type="match status" value="1"/>
</dbReference>
<keyword evidence="3" id="KW-1185">Reference proteome</keyword>
<evidence type="ECO:0000256" key="1">
    <source>
        <dbReference type="SAM" id="Phobius"/>
    </source>
</evidence>
<keyword evidence="1" id="KW-0812">Transmembrane</keyword>
<protein>
    <submittedName>
        <fullName evidence="2">Uncharacterized protein</fullName>
    </submittedName>
</protein>
<name>A0A6P0UFI5_9FLAO</name>
<sequence>MFRLFQQTRQKLISKDQSGKAGYRKPAHSRAWEYLLYALGEILLVVIGILIAIQIDDWNQERIDRKALYEHLGKIRTHTLEDSYKLDSITMGRRYISGLCKQARVRILDKTEDEDLILFMQCGAAFADFSFKPNTGGYESLKNSPYFGRMNNTPLDSLLTQYNRLLDDLAQNERSYNEFVVGQEAYLSTQFDLSLILASAFVPQDSLMKRATPQSEYTEVFKAYTASAPYRNVISLAAWQLDQMVKQYGQLKATGQKVIEEIDAITQE</sequence>
<accession>A0A6P0UFI5</accession>
<proteinExistence type="predicted"/>
<reference evidence="2 3" key="1">
    <citation type="submission" date="2020-01" db="EMBL/GenBank/DDBJ databases">
        <title>Muriicola jejuensis KCTC 22299.</title>
        <authorList>
            <person name="Wang G."/>
        </authorList>
    </citation>
    <scope>NUCLEOTIDE SEQUENCE [LARGE SCALE GENOMIC DNA]</scope>
    <source>
        <strain evidence="2 3">KCTC 22299</strain>
    </source>
</reference>